<evidence type="ECO:0000313" key="2">
    <source>
        <dbReference type="EMBL" id="KAG2536615.1"/>
    </source>
</evidence>
<feature type="compositionally biased region" description="Basic and acidic residues" evidence="1">
    <location>
        <begin position="29"/>
        <end position="46"/>
    </location>
</feature>
<sequence>MDPSGRKWGRAPLGDVSNCQDQGSRNLKLQKERVRNAAMSDEQKNERNKKRREAYLCLHIYKY</sequence>
<dbReference type="AlphaFoldDB" id="A0A8T0MI03"/>
<evidence type="ECO:0000256" key="1">
    <source>
        <dbReference type="SAM" id="MobiDB-lite"/>
    </source>
</evidence>
<gene>
    <name evidence="2" type="ORF">PVAP13_9NG207865</name>
</gene>
<protein>
    <submittedName>
        <fullName evidence="2">Uncharacterized protein</fullName>
    </submittedName>
</protein>
<reference evidence="2" key="1">
    <citation type="submission" date="2020-05" db="EMBL/GenBank/DDBJ databases">
        <title>WGS assembly of Panicum virgatum.</title>
        <authorList>
            <person name="Lovell J.T."/>
            <person name="Jenkins J."/>
            <person name="Shu S."/>
            <person name="Juenger T.E."/>
            <person name="Schmutz J."/>
        </authorList>
    </citation>
    <scope>NUCLEOTIDE SEQUENCE</scope>
    <source>
        <strain evidence="2">AP13</strain>
    </source>
</reference>
<comment type="caution">
    <text evidence="2">The sequence shown here is derived from an EMBL/GenBank/DDBJ whole genome shotgun (WGS) entry which is preliminary data.</text>
</comment>
<feature type="compositionally biased region" description="Polar residues" evidence="1">
    <location>
        <begin position="17"/>
        <end position="27"/>
    </location>
</feature>
<evidence type="ECO:0000313" key="3">
    <source>
        <dbReference type="Proteomes" id="UP000823388"/>
    </source>
</evidence>
<keyword evidence="3" id="KW-1185">Reference proteome</keyword>
<dbReference type="Proteomes" id="UP000823388">
    <property type="component" value="Chromosome 9N"/>
</dbReference>
<dbReference type="EMBL" id="CM029054">
    <property type="protein sequence ID" value="KAG2536615.1"/>
    <property type="molecule type" value="Genomic_DNA"/>
</dbReference>
<proteinExistence type="predicted"/>
<organism evidence="2 3">
    <name type="scientific">Panicum virgatum</name>
    <name type="common">Blackwell switchgrass</name>
    <dbReference type="NCBI Taxonomy" id="38727"/>
    <lineage>
        <taxon>Eukaryota</taxon>
        <taxon>Viridiplantae</taxon>
        <taxon>Streptophyta</taxon>
        <taxon>Embryophyta</taxon>
        <taxon>Tracheophyta</taxon>
        <taxon>Spermatophyta</taxon>
        <taxon>Magnoliopsida</taxon>
        <taxon>Liliopsida</taxon>
        <taxon>Poales</taxon>
        <taxon>Poaceae</taxon>
        <taxon>PACMAD clade</taxon>
        <taxon>Panicoideae</taxon>
        <taxon>Panicodae</taxon>
        <taxon>Paniceae</taxon>
        <taxon>Panicinae</taxon>
        <taxon>Panicum</taxon>
        <taxon>Panicum sect. Hiantes</taxon>
    </lineage>
</organism>
<accession>A0A8T0MI03</accession>
<feature type="region of interest" description="Disordered" evidence="1">
    <location>
        <begin position="1"/>
        <end position="49"/>
    </location>
</feature>
<name>A0A8T0MI03_PANVG</name>